<reference evidence="3" key="2">
    <citation type="submission" date="2020-11" db="EMBL/GenBank/DDBJ databases">
        <authorList>
            <person name="McCartney M.A."/>
            <person name="Auch B."/>
            <person name="Kono T."/>
            <person name="Mallez S."/>
            <person name="Becker A."/>
            <person name="Gohl D.M."/>
            <person name="Silverstein K.A.T."/>
            <person name="Koren S."/>
            <person name="Bechman K.B."/>
            <person name="Herman A."/>
            <person name="Abrahante J.E."/>
            <person name="Garbe J."/>
        </authorList>
    </citation>
    <scope>NUCLEOTIDE SEQUENCE</scope>
    <source>
        <strain evidence="3">Duluth1</strain>
        <tissue evidence="3">Whole animal</tissue>
    </source>
</reference>
<dbReference type="Proteomes" id="UP000828390">
    <property type="component" value="Unassembled WGS sequence"/>
</dbReference>
<comment type="caution">
    <text evidence="3">The sequence shown here is derived from an EMBL/GenBank/DDBJ whole genome shotgun (WGS) entry which is preliminary data.</text>
</comment>
<keyword evidence="2" id="KW-0732">Signal</keyword>
<gene>
    <name evidence="3" type="ORF">DPMN_092376</name>
</gene>
<protein>
    <recommendedName>
        <fullName evidence="5">EF-hand domain-containing protein</fullName>
    </recommendedName>
</protein>
<sequence length="146" mass="16496">MKYLLLVASCFCVAYCANTMCWTVDQIADQILLETDHNKDGVLQMSELTDEILTWGVNNASCLTFHAFTTYWVAHYHDHHDTAHRFFSNLDQNGDEHLCLLDIAVQIVTYDNHPTDGQVQPAEFKAFLHAVHPDSHQNGGHGHGCQ</sequence>
<dbReference type="SUPFAM" id="SSF47473">
    <property type="entry name" value="EF-hand"/>
    <property type="match status" value="1"/>
</dbReference>
<dbReference type="PROSITE" id="PS00018">
    <property type="entry name" value="EF_HAND_1"/>
    <property type="match status" value="1"/>
</dbReference>
<evidence type="ECO:0008006" key="5">
    <source>
        <dbReference type="Google" id="ProtNLM"/>
    </source>
</evidence>
<dbReference type="InterPro" id="IPR011992">
    <property type="entry name" value="EF-hand-dom_pair"/>
</dbReference>
<dbReference type="InterPro" id="IPR018247">
    <property type="entry name" value="EF_Hand_1_Ca_BS"/>
</dbReference>
<feature type="chain" id="PRO_5039175183" description="EF-hand domain-containing protein" evidence="2">
    <location>
        <begin position="17"/>
        <end position="146"/>
    </location>
</feature>
<accession>A0A9D4L3T8</accession>
<evidence type="ECO:0000256" key="1">
    <source>
        <dbReference type="ARBA" id="ARBA00022837"/>
    </source>
</evidence>
<evidence type="ECO:0000256" key="2">
    <source>
        <dbReference type="SAM" id="SignalP"/>
    </source>
</evidence>
<dbReference type="AlphaFoldDB" id="A0A9D4L3T8"/>
<keyword evidence="1" id="KW-0106">Calcium</keyword>
<reference evidence="3" key="1">
    <citation type="journal article" date="2019" name="bioRxiv">
        <title>The Genome of the Zebra Mussel, Dreissena polymorpha: A Resource for Invasive Species Research.</title>
        <authorList>
            <person name="McCartney M.A."/>
            <person name="Auch B."/>
            <person name="Kono T."/>
            <person name="Mallez S."/>
            <person name="Zhang Y."/>
            <person name="Obille A."/>
            <person name="Becker A."/>
            <person name="Abrahante J.E."/>
            <person name="Garbe J."/>
            <person name="Badalamenti J.P."/>
            <person name="Herman A."/>
            <person name="Mangelson H."/>
            <person name="Liachko I."/>
            <person name="Sullivan S."/>
            <person name="Sone E.D."/>
            <person name="Koren S."/>
            <person name="Silverstein K.A.T."/>
            <person name="Beckman K.B."/>
            <person name="Gohl D.M."/>
        </authorList>
    </citation>
    <scope>NUCLEOTIDE SEQUENCE</scope>
    <source>
        <strain evidence="3">Duluth1</strain>
        <tissue evidence="3">Whole animal</tissue>
    </source>
</reference>
<dbReference type="EMBL" id="JAIWYP010000003">
    <property type="protein sequence ID" value="KAH3849971.1"/>
    <property type="molecule type" value="Genomic_DNA"/>
</dbReference>
<feature type="signal peptide" evidence="2">
    <location>
        <begin position="1"/>
        <end position="16"/>
    </location>
</feature>
<evidence type="ECO:0000313" key="4">
    <source>
        <dbReference type="Proteomes" id="UP000828390"/>
    </source>
</evidence>
<keyword evidence="4" id="KW-1185">Reference proteome</keyword>
<name>A0A9D4L3T8_DREPO</name>
<dbReference type="OrthoDB" id="6131607at2759"/>
<evidence type="ECO:0000313" key="3">
    <source>
        <dbReference type="EMBL" id="KAH3849971.1"/>
    </source>
</evidence>
<proteinExistence type="predicted"/>
<organism evidence="3 4">
    <name type="scientific">Dreissena polymorpha</name>
    <name type="common">Zebra mussel</name>
    <name type="synonym">Mytilus polymorpha</name>
    <dbReference type="NCBI Taxonomy" id="45954"/>
    <lineage>
        <taxon>Eukaryota</taxon>
        <taxon>Metazoa</taxon>
        <taxon>Spiralia</taxon>
        <taxon>Lophotrochozoa</taxon>
        <taxon>Mollusca</taxon>
        <taxon>Bivalvia</taxon>
        <taxon>Autobranchia</taxon>
        <taxon>Heteroconchia</taxon>
        <taxon>Euheterodonta</taxon>
        <taxon>Imparidentia</taxon>
        <taxon>Neoheterodontei</taxon>
        <taxon>Myida</taxon>
        <taxon>Dreissenoidea</taxon>
        <taxon>Dreissenidae</taxon>
        <taxon>Dreissena</taxon>
    </lineage>
</organism>